<evidence type="ECO:0000256" key="1">
    <source>
        <dbReference type="SAM" id="MobiDB-lite"/>
    </source>
</evidence>
<dbReference type="Proteomes" id="UP001189429">
    <property type="component" value="Unassembled WGS sequence"/>
</dbReference>
<evidence type="ECO:0000313" key="2">
    <source>
        <dbReference type="EMBL" id="CAK0816575.1"/>
    </source>
</evidence>
<organism evidence="2 3">
    <name type="scientific">Prorocentrum cordatum</name>
    <dbReference type="NCBI Taxonomy" id="2364126"/>
    <lineage>
        <taxon>Eukaryota</taxon>
        <taxon>Sar</taxon>
        <taxon>Alveolata</taxon>
        <taxon>Dinophyceae</taxon>
        <taxon>Prorocentrales</taxon>
        <taxon>Prorocentraceae</taxon>
        <taxon>Prorocentrum</taxon>
    </lineage>
</organism>
<accession>A0ABN9RE00</accession>
<feature type="compositionally biased region" description="Basic and acidic residues" evidence="1">
    <location>
        <begin position="110"/>
        <end position="128"/>
    </location>
</feature>
<proteinExistence type="predicted"/>
<feature type="compositionally biased region" description="Basic and acidic residues" evidence="1">
    <location>
        <begin position="140"/>
        <end position="167"/>
    </location>
</feature>
<keyword evidence="3" id="KW-1185">Reference proteome</keyword>
<protein>
    <submittedName>
        <fullName evidence="2">Uncharacterized protein</fullName>
    </submittedName>
</protein>
<sequence length="197" mass="22035">MASAPSIDAPLRGALAPPARRQLNVDGHQQQEKEEEEKEEEKEEEAQDGDGDDRAEGSRLTRGGVKQKKKGRPRPEERGIADGHPGGAFDGFPPRPGPCLACGVEQQTEVADRAGPEESPRRREDRPRQQGWQDQQIQEVRGRQDIERQVEHETERERERESRRSNKEGSAAVPGAQGGPSADLWRSPQSRTKRGRR</sequence>
<comment type="caution">
    <text evidence="2">The sequence shown here is derived from an EMBL/GenBank/DDBJ whole genome shotgun (WGS) entry which is preliminary data.</text>
</comment>
<gene>
    <name evidence="2" type="ORF">PCOR1329_LOCUS19501</name>
</gene>
<feature type="compositionally biased region" description="Acidic residues" evidence="1">
    <location>
        <begin position="33"/>
        <end position="51"/>
    </location>
</feature>
<reference evidence="2" key="1">
    <citation type="submission" date="2023-10" db="EMBL/GenBank/DDBJ databases">
        <authorList>
            <person name="Chen Y."/>
            <person name="Shah S."/>
            <person name="Dougan E. K."/>
            <person name="Thang M."/>
            <person name="Chan C."/>
        </authorList>
    </citation>
    <scope>NUCLEOTIDE SEQUENCE [LARGE SCALE GENOMIC DNA]</scope>
</reference>
<feature type="compositionally biased region" description="Low complexity" evidence="1">
    <location>
        <begin position="9"/>
        <end position="22"/>
    </location>
</feature>
<feature type="region of interest" description="Disordered" evidence="1">
    <location>
        <begin position="1"/>
        <end position="197"/>
    </location>
</feature>
<dbReference type="EMBL" id="CAUYUJ010006225">
    <property type="protein sequence ID" value="CAK0816575.1"/>
    <property type="molecule type" value="Genomic_DNA"/>
</dbReference>
<evidence type="ECO:0000313" key="3">
    <source>
        <dbReference type="Proteomes" id="UP001189429"/>
    </source>
</evidence>
<name>A0ABN9RE00_9DINO</name>